<dbReference type="EMBL" id="KZ155838">
    <property type="protein sequence ID" value="OUS42657.1"/>
    <property type="molecule type" value="Genomic_DNA"/>
</dbReference>
<reference evidence="2" key="1">
    <citation type="submission" date="2017-04" db="EMBL/GenBank/DDBJ databases">
        <title>Population genomics of picophytoplankton unveils novel chromosome hypervariability.</title>
        <authorList>
            <consortium name="DOE Joint Genome Institute"/>
            <person name="Blanc-Mathieu R."/>
            <person name="Krasovec M."/>
            <person name="Hebrard M."/>
            <person name="Yau S."/>
            <person name="Desgranges E."/>
            <person name="Martin J."/>
            <person name="Schackwitz W."/>
            <person name="Kuo A."/>
            <person name="Salin G."/>
            <person name="Donnadieu C."/>
            <person name="Desdevises Y."/>
            <person name="Sanchez-Ferandin S."/>
            <person name="Moreau H."/>
            <person name="Rivals E."/>
            <person name="Grigoriev I.V."/>
            <person name="Grimsley N."/>
            <person name="Eyre-Walker A."/>
            <person name="Piganeau G."/>
        </authorList>
    </citation>
    <scope>NUCLEOTIDE SEQUENCE [LARGE SCALE GENOMIC DNA]</scope>
    <source>
        <strain evidence="2">RCC 1115</strain>
    </source>
</reference>
<dbReference type="AlphaFoldDB" id="A0A1Y5I1T5"/>
<evidence type="ECO:0000313" key="2">
    <source>
        <dbReference type="EMBL" id="OUS42657.1"/>
    </source>
</evidence>
<dbReference type="Proteomes" id="UP000195557">
    <property type="component" value="Unassembled WGS sequence"/>
</dbReference>
<keyword evidence="1" id="KW-0175">Coiled coil</keyword>
<accession>A0A1Y5I1T5</accession>
<proteinExistence type="predicted"/>
<gene>
    <name evidence="2" type="ORF">BE221DRAFT_187378</name>
</gene>
<name>A0A1Y5I1T5_OSTTA</name>
<protein>
    <submittedName>
        <fullName evidence="2">Uncharacterized protein</fullName>
    </submittedName>
</protein>
<feature type="coiled-coil region" evidence="1">
    <location>
        <begin position="58"/>
        <end position="85"/>
    </location>
</feature>
<evidence type="ECO:0000256" key="1">
    <source>
        <dbReference type="SAM" id="Coils"/>
    </source>
</evidence>
<organism evidence="2">
    <name type="scientific">Ostreococcus tauri</name>
    <name type="common">Marine green alga</name>
    <dbReference type="NCBI Taxonomy" id="70448"/>
    <lineage>
        <taxon>Eukaryota</taxon>
        <taxon>Viridiplantae</taxon>
        <taxon>Chlorophyta</taxon>
        <taxon>Mamiellophyceae</taxon>
        <taxon>Mamiellales</taxon>
        <taxon>Bathycoccaceae</taxon>
        <taxon>Ostreococcus</taxon>
    </lineage>
</organism>
<sequence length="167" mass="19133">MRREIELGRASARKALVELETVKRLRRAEREETRATRAALMEINRDAKGEEVNRVRELVRYENALRDERARREAAEAERNELMEFLRAVRGKLVEADATVRGVGKLLANDVGRAVEAIVEDRERSTERAAFAIDAAHGLIDRVSQVFEEGCSRRREVLFELLTNTDT</sequence>